<evidence type="ECO:0000256" key="2">
    <source>
        <dbReference type="ARBA" id="ARBA00022527"/>
    </source>
</evidence>
<dbReference type="EMBL" id="HBIV01009439">
    <property type="protein sequence ID" value="CAE0654897.1"/>
    <property type="molecule type" value="Transcribed_RNA"/>
</dbReference>
<keyword evidence="6" id="KW-0067">ATP-binding</keyword>
<dbReference type="PANTHER" id="PTHR44899">
    <property type="entry name" value="CAMK FAMILY PROTEIN KINASE"/>
    <property type="match status" value="1"/>
</dbReference>
<accession>A0A6V3K2P5</accession>
<evidence type="ECO:0000256" key="8">
    <source>
        <dbReference type="ARBA" id="ARBA00048679"/>
    </source>
</evidence>
<organism evidence="11">
    <name type="scientific">Lotharella globosa</name>
    <dbReference type="NCBI Taxonomy" id="91324"/>
    <lineage>
        <taxon>Eukaryota</taxon>
        <taxon>Sar</taxon>
        <taxon>Rhizaria</taxon>
        <taxon>Cercozoa</taxon>
        <taxon>Chlorarachniophyceae</taxon>
        <taxon>Lotharella</taxon>
    </lineage>
</organism>
<dbReference type="PANTHER" id="PTHR44899:SF3">
    <property type="entry name" value="SERINE_THREONINE-PROTEIN KINASE NEK1"/>
    <property type="match status" value="1"/>
</dbReference>
<protein>
    <recommendedName>
        <fullName evidence="1">non-specific serine/threonine protein kinase</fullName>
        <ecNumber evidence="1">2.7.11.1</ecNumber>
    </recommendedName>
</protein>
<evidence type="ECO:0000256" key="1">
    <source>
        <dbReference type="ARBA" id="ARBA00012513"/>
    </source>
</evidence>
<evidence type="ECO:0000313" key="11">
    <source>
        <dbReference type="EMBL" id="CAE0654899.1"/>
    </source>
</evidence>
<dbReference type="InterPro" id="IPR000719">
    <property type="entry name" value="Prot_kinase_dom"/>
</dbReference>
<dbReference type="AlphaFoldDB" id="A0A6V3K2P5"/>
<dbReference type="Pfam" id="PF00069">
    <property type="entry name" value="Pkinase"/>
    <property type="match status" value="1"/>
</dbReference>
<dbReference type="EMBL" id="HBIV01009441">
    <property type="protein sequence ID" value="CAE0654900.1"/>
    <property type="molecule type" value="Transcribed_RNA"/>
</dbReference>
<gene>
    <name evidence="10" type="ORF">LGLO00237_LOCUS7144</name>
    <name evidence="11" type="ORF">LGLO00237_LOCUS7145</name>
    <name evidence="12" type="ORF">LGLO00237_LOCUS7146</name>
</gene>
<dbReference type="PROSITE" id="PS50011">
    <property type="entry name" value="PROTEIN_KINASE_DOM"/>
    <property type="match status" value="1"/>
</dbReference>
<dbReference type="InterPro" id="IPR051131">
    <property type="entry name" value="NEK_Ser/Thr_kinase_NIMA"/>
</dbReference>
<evidence type="ECO:0000256" key="4">
    <source>
        <dbReference type="ARBA" id="ARBA00022741"/>
    </source>
</evidence>
<keyword evidence="4" id="KW-0547">Nucleotide-binding</keyword>
<evidence type="ECO:0000256" key="6">
    <source>
        <dbReference type="ARBA" id="ARBA00022840"/>
    </source>
</evidence>
<dbReference type="EC" id="2.7.11.1" evidence="1"/>
<evidence type="ECO:0000256" key="3">
    <source>
        <dbReference type="ARBA" id="ARBA00022679"/>
    </source>
</evidence>
<dbReference type="GO" id="GO:0004674">
    <property type="term" value="F:protein serine/threonine kinase activity"/>
    <property type="evidence" value="ECO:0007669"/>
    <property type="project" value="UniProtKB-KW"/>
</dbReference>
<evidence type="ECO:0000313" key="10">
    <source>
        <dbReference type="EMBL" id="CAE0654897.1"/>
    </source>
</evidence>
<feature type="domain" description="Protein kinase" evidence="9">
    <location>
        <begin position="19"/>
        <end position="185"/>
    </location>
</feature>
<keyword evidence="2" id="KW-0723">Serine/threonine-protein kinase</keyword>
<reference evidence="11" key="1">
    <citation type="submission" date="2021-01" db="EMBL/GenBank/DDBJ databases">
        <authorList>
            <person name="Corre E."/>
            <person name="Pelletier E."/>
            <person name="Niang G."/>
            <person name="Scheremetjew M."/>
            <person name="Finn R."/>
            <person name="Kale V."/>
            <person name="Holt S."/>
            <person name="Cochrane G."/>
            <person name="Meng A."/>
            <person name="Brown T."/>
            <person name="Cohen L."/>
        </authorList>
    </citation>
    <scope>NUCLEOTIDE SEQUENCE</scope>
    <source>
        <strain evidence="11">CCCM811</strain>
    </source>
</reference>
<comment type="catalytic activity">
    <reaction evidence="7">
        <text>L-threonyl-[protein] + ATP = O-phospho-L-threonyl-[protein] + ADP + H(+)</text>
        <dbReference type="Rhea" id="RHEA:46608"/>
        <dbReference type="Rhea" id="RHEA-COMP:11060"/>
        <dbReference type="Rhea" id="RHEA-COMP:11605"/>
        <dbReference type="ChEBI" id="CHEBI:15378"/>
        <dbReference type="ChEBI" id="CHEBI:30013"/>
        <dbReference type="ChEBI" id="CHEBI:30616"/>
        <dbReference type="ChEBI" id="CHEBI:61977"/>
        <dbReference type="ChEBI" id="CHEBI:456216"/>
        <dbReference type="EC" id="2.7.11.1"/>
    </reaction>
</comment>
<evidence type="ECO:0000313" key="12">
    <source>
        <dbReference type="EMBL" id="CAE0654900.1"/>
    </source>
</evidence>
<proteinExistence type="predicted"/>
<evidence type="ECO:0000256" key="7">
    <source>
        <dbReference type="ARBA" id="ARBA00047899"/>
    </source>
</evidence>
<dbReference type="Gene3D" id="1.10.510.10">
    <property type="entry name" value="Transferase(Phosphotransferase) domain 1"/>
    <property type="match status" value="1"/>
</dbReference>
<evidence type="ECO:0000259" key="9">
    <source>
        <dbReference type="PROSITE" id="PS50011"/>
    </source>
</evidence>
<dbReference type="InterPro" id="IPR011009">
    <property type="entry name" value="Kinase-like_dom_sf"/>
</dbReference>
<keyword evidence="3" id="KW-0808">Transferase</keyword>
<comment type="catalytic activity">
    <reaction evidence="8">
        <text>L-seryl-[protein] + ATP = O-phospho-L-seryl-[protein] + ADP + H(+)</text>
        <dbReference type="Rhea" id="RHEA:17989"/>
        <dbReference type="Rhea" id="RHEA-COMP:9863"/>
        <dbReference type="Rhea" id="RHEA-COMP:11604"/>
        <dbReference type="ChEBI" id="CHEBI:15378"/>
        <dbReference type="ChEBI" id="CHEBI:29999"/>
        <dbReference type="ChEBI" id="CHEBI:30616"/>
        <dbReference type="ChEBI" id="CHEBI:83421"/>
        <dbReference type="ChEBI" id="CHEBI:456216"/>
        <dbReference type="EC" id="2.7.11.1"/>
    </reaction>
</comment>
<keyword evidence="5" id="KW-0418">Kinase</keyword>
<dbReference type="SUPFAM" id="SSF56112">
    <property type="entry name" value="Protein kinase-like (PK-like)"/>
    <property type="match status" value="1"/>
</dbReference>
<name>A0A6V3K2P5_9EUKA</name>
<sequence>MPSHAIAPPLPAEARLRVFEEVKTLVVGQMEEAPASWRLVKSTEDTKAYLMKIIFRMEPKGLKELRMLQAMRHPFVLQIKEYFSDAAAWGAKANKAARLWIVLRPTAEALSSVVEAKARSAHFPEPTLLNWLAQLVLAVDYFHSKAIVHQRLSKIQSFFVSKSGTIHIGDLQDACVCDPGLFRFS</sequence>
<evidence type="ECO:0000256" key="5">
    <source>
        <dbReference type="ARBA" id="ARBA00022777"/>
    </source>
</evidence>
<dbReference type="GO" id="GO:0005524">
    <property type="term" value="F:ATP binding"/>
    <property type="evidence" value="ECO:0007669"/>
    <property type="project" value="UniProtKB-KW"/>
</dbReference>
<dbReference type="EMBL" id="HBIV01009440">
    <property type="protein sequence ID" value="CAE0654899.1"/>
    <property type="molecule type" value="Transcribed_RNA"/>
</dbReference>